<dbReference type="InterPro" id="IPR000801">
    <property type="entry name" value="Esterase-like"/>
</dbReference>
<protein>
    <submittedName>
        <fullName evidence="3">Alpha/beta fold hydrolase</fullName>
    </submittedName>
</protein>
<dbReference type="RefSeq" id="WP_128771476.1">
    <property type="nucleotide sequence ID" value="NZ_RXOC01000023.1"/>
</dbReference>
<feature type="chain" id="PRO_5020893349" evidence="2">
    <location>
        <begin position="24"/>
        <end position="277"/>
    </location>
</feature>
<feature type="signal peptide" evidence="2">
    <location>
        <begin position="1"/>
        <end position="23"/>
    </location>
</feature>
<gene>
    <name evidence="3" type="ORF">EKH83_21225</name>
</gene>
<organism evidence="3 4">
    <name type="scientific">Arcticibacter tournemirensis</name>
    <dbReference type="NCBI Taxonomy" id="699437"/>
    <lineage>
        <taxon>Bacteria</taxon>
        <taxon>Pseudomonadati</taxon>
        <taxon>Bacteroidota</taxon>
        <taxon>Sphingobacteriia</taxon>
        <taxon>Sphingobacteriales</taxon>
        <taxon>Sphingobacteriaceae</taxon>
        <taxon>Arcticibacter</taxon>
    </lineage>
</organism>
<evidence type="ECO:0000313" key="4">
    <source>
        <dbReference type="Proteomes" id="UP000290848"/>
    </source>
</evidence>
<keyword evidence="1 2" id="KW-0732">Signal</keyword>
<evidence type="ECO:0000256" key="2">
    <source>
        <dbReference type="SAM" id="SignalP"/>
    </source>
</evidence>
<reference evidence="3 4" key="1">
    <citation type="submission" date="2018-12" db="EMBL/GenBank/DDBJ databases">
        <title>The Draft Genome Sequence of the Soil Bacterium Pedobacter tournemirensis R1.</title>
        <authorList>
            <person name="He J."/>
        </authorList>
    </citation>
    <scope>NUCLEOTIDE SEQUENCE [LARGE SCALE GENOMIC DNA]</scope>
    <source>
        <strain evidence="3 4">R1</strain>
    </source>
</reference>
<evidence type="ECO:0000313" key="3">
    <source>
        <dbReference type="EMBL" id="RXF66970.1"/>
    </source>
</evidence>
<accession>A0A4Q0M2A0</accession>
<keyword evidence="3" id="KW-0378">Hydrolase</keyword>
<evidence type="ECO:0000256" key="1">
    <source>
        <dbReference type="ARBA" id="ARBA00022729"/>
    </source>
</evidence>
<dbReference type="Proteomes" id="UP000290848">
    <property type="component" value="Unassembled WGS sequence"/>
</dbReference>
<dbReference type="PANTHER" id="PTHR43037:SF1">
    <property type="entry name" value="BLL1128 PROTEIN"/>
    <property type="match status" value="1"/>
</dbReference>
<dbReference type="GO" id="GO:0016787">
    <property type="term" value="F:hydrolase activity"/>
    <property type="evidence" value="ECO:0007669"/>
    <property type="project" value="UniProtKB-KW"/>
</dbReference>
<dbReference type="Pfam" id="PF00756">
    <property type="entry name" value="Esterase"/>
    <property type="match status" value="1"/>
</dbReference>
<dbReference type="SUPFAM" id="SSF53474">
    <property type="entry name" value="alpha/beta-Hydrolases"/>
    <property type="match status" value="1"/>
</dbReference>
<dbReference type="Gene3D" id="3.40.50.1820">
    <property type="entry name" value="alpha/beta hydrolase"/>
    <property type="match status" value="1"/>
</dbReference>
<dbReference type="PANTHER" id="PTHR43037">
    <property type="entry name" value="UNNAMED PRODUCT-RELATED"/>
    <property type="match status" value="1"/>
</dbReference>
<comment type="caution">
    <text evidence="3">The sequence shown here is derived from an EMBL/GenBank/DDBJ whole genome shotgun (WGS) entry which is preliminary data.</text>
</comment>
<dbReference type="EMBL" id="RXOC01000023">
    <property type="protein sequence ID" value="RXF66970.1"/>
    <property type="molecule type" value="Genomic_DNA"/>
</dbReference>
<name>A0A4Q0M2A0_9SPHI</name>
<proteinExistence type="predicted"/>
<dbReference type="InterPro" id="IPR029058">
    <property type="entry name" value="AB_hydrolase_fold"/>
</dbReference>
<sequence length="277" mass="32289">MYNHKTRIFTLLLVLVISVSSNAQIHIFDNFKVDSLGFTNSRNEINNLPNTLFEKHVFRQANKELPYRLLLPENYNKQQKYPVIVTLHNSSRIGSDNEKQLEHLSKIWIRPEIYRKYNVVVIAPQFNTRSSIYAENQSGILISKSFDDIHFVVELINQIEKEYNIDTSKIYLVGYSMGASTAQNLINLYPEKFAAIVSIAGVPDFSNSKAWKHKNIYLIHGKNDVENPYKGSEELFSRLKHNKNAIFKTYNNLDHHNITIPFLLSDEIPNWLFKERK</sequence>
<dbReference type="InterPro" id="IPR050955">
    <property type="entry name" value="Plant_Biomass_Hydrol_Est"/>
</dbReference>
<dbReference type="AlphaFoldDB" id="A0A4Q0M2A0"/>